<dbReference type="InterPro" id="IPR013083">
    <property type="entry name" value="Znf_RING/FYVE/PHD"/>
</dbReference>
<dbReference type="Gene3D" id="1.10.1170.10">
    <property type="entry name" value="Inhibitor Of Apoptosis Protein (2mihbC-IAP-1), Chain A"/>
    <property type="match status" value="2"/>
</dbReference>
<dbReference type="Gene3D" id="3.30.40.10">
    <property type="entry name" value="Zinc/RING finger domain, C3HC4 (zinc finger)"/>
    <property type="match status" value="1"/>
</dbReference>
<dbReference type="Proteomes" id="UP000203359">
    <property type="component" value="Segment"/>
</dbReference>
<dbReference type="OrthoDB" id="9255at10239"/>
<dbReference type="InterPro" id="IPR001370">
    <property type="entry name" value="BIR_rpt"/>
</dbReference>
<dbReference type="PROSITE" id="PS01282">
    <property type="entry name" value="BIR_REPEAT_1"/>
    <property type="match status" value="1"/>
</dbReference>
<dbReference type="PANTHER" id="PTHR10044">
    <property type="entry name" value="INHIBITOR OF APOPTOSIS"/>
    <property type="match status" value="1"/>
</dbReference>
<dbReference type="PROSITE" id="PS50143">
    <property type="entry name" value="BIR_REPEAT_2"/>
    <property type="match status" value="2"/>
</dbReference>
<evidence type="ECO:0000313" key="2">
    <source>
        <dbReference type="Proteomes" id="UP000203359"/>
    </source>
</evidence>
<organism evidence="1 2">
    <name type="scientific">Cryptophlebia leucotreta granulosis virus</name>
    <name type="common">ClGV</name>
    <name type="synonym">Cryptophlebia leucotreta granulovirus</name>
    <dbReference type="NCBI Taxonomy" id="35254"/>
    <lineage>
        <taxon>Viruses</taxon>
        <taxon>Viruses incertae sedis</taxon>
        <taxon>Naldaviricetes</taxon>
        <taxon>Lefavirales</taxon>
        <taxon>Baculoviridae</taxon>
        <taxon>Betabaculovirus</taxon>
        <taxon>Betabaculovirus cryleucotretae</taxon>
    </lineage>
</organism>
<dbReference type="KEGG" id="vg:1725013"/>
<proteinExistence type="predicted"/>
<dbReference type="SUPFAM" id="SSF57924">
    <property type="entry name" value="Inhibitor of apoptosis (IAP) repeat"/>
    <property type="match status" value="2"/>
</dbReference>
<dbReference type="InterPro" id="IPR050784">
    <property type="entry name" value="IAP"/>
</dbReference>
<reference evidence="1 2" key="2">
    <citation type="journal article" date="1994" name="J. Gen. Virol.">
        <title>The granulin gene region of Cryptophlebia leucotreta granulosis virus: sequence analysis and phylogenetic considerations.</title>
        <authorList>
            <person name="Jehle J.A."/>
            <person name="Backhaus H."/>
        </authorList>
    </citation>
    <scope>NUCLEOTIDE SEQUENCE [LARGE SCALE GENOMIC DNA]</scope>
    <source>
        <strain evidence="1">CV3</strain>
    </source>
</reference>
<dbReference type="RefSeq" id="NP_891953.1">
    <property type="nucleotide sequence ID" value="NC_005068.1"/>
</dbReference>
<protein>
    <submittedName>
        <fullName evidence="1">Iap-5</fullName>
    </submittedName>
</protein>
<reference evidence="1 2" key="1">
    <citation type="journal article" date="1994" name="J. Gen. Virol.">
        <title>Genome organization of the DNA-binding protein gene region of Cryptophlebia leucotreta granulosis virus is closely related to that of nuclear polyhedrosis viruses.</title>
        <authorList>
            <person name="Jehle J.A."/>
            <person name="Backhaus H."/>
        </authorList>
    </citation>
    <scope>NUCLEOTIDE SEQUENCE [LARGE SCALE GENOMIC DNA]</scope>
    <source>
        <strain evidence="1">CV3</strain>
    </source>
</reference>
<dbReference type="SMART" id="SM00238">
    <property type="entry name" value="BIR"/>
    <property type="match status" value="2"/>
</dbReference>
<dbReference type="GO" id="GO:0051726">
    <property type="term" value="P:regulation of cell cycle"/>
    <property type="evidence" value="ECO:0007669"/>
    <property type="project" value="TreeGrafter"/>
</dbReference>
<organismHost>
    <name type="scientific">Tortricidae</name>
    <dbReference type="NCBI Taxonomy" id="7139"/>
</organismHost>
<keyword evidence="2" id="KW-1185">Reference proteome</keyword>
<reference evidence="1 2" key="3">
    <citation type="journal article" date="2002" name="J. Gen. Virol.">
        <title>The expansion of a hypervariable, non-hr ori-like region in the genome of Cryptophlebia leucotreta granulovirus provides in vivo evidence for the utilization of baculovirus non-hr oris during replication.</title>
        <authorList>
            <person name="Jehle J.A."/>
        </authorList>
    </citation>
    <scope>NUCLEOTIDE SEQUENCE [LARGE SCALE GENOMIC DNA]</scope>
    <source>
        <strain evidence="1">CV3</strain>
    </source>
</reference>
<dbReference type="CDD" id="cd00022">
    <property type="entry name" value="BIR"/>
    <property type="match status" value="2"/>
</dbReference>
<dbReference type="Pfam" id="PF13920">
    <property type="entry name" value="zf-C3HC4_3"/>
    <property type="match status" value="1"/>
</dbReference>
<reference evidence="1 2" key="4">
    <citation type="journal article" date="2003" name="Virology">
        <title>The genome of the Cryptophlebia leucotreta granulovirus.</title>
        <authorList>
            <person name="Lange M."/>
            <person name="Jehle J.A."/>
        </authorList>
    </citation>
    <scope>NUCLEOTIDE SEQUENCE [LARGE SCALE GENOMIC DNA]</scope>
    <source>
        <strain evidence="1">CV3</strain>
    </source>
</reference>
<name>Q7T5I7_GVCL</name>
<sequence length="274" mass="31481">MDVYENRLNSFKYWPGHENKEKLALVGFYFSGVGDRIVCYFCKLDLYNFCVGEEDSVRDHKRYSPNCPFLTNNINPNYINTRFMSPRSVTSNYPLLTAHKGDYSLLEQRINSYLNFPSCLKSLVSDLASNGFYYTNFGDAVCCYACLIVAKDWTTNSNVKSIHSKLNSRCPLLHLISLNHNNNERNIDTKYQYTIPSAPIPDDNHYALPKCLKCKQKFIDAVLLPCYHFCLCQECAITSSECVACNVYTGGFFLVKIPFNKLNLVEHEQIPDRI</sequence>
<dbReference type="PANTHER" id="PTHR10044:SF139">
    <property type="entry name" value="DEATH-ASSOCIATED INHIBITOR OF APOPTOSIS 2"/>
    <property type="match status" value="1"/>
</dbReference>
<dbReference type="Pfam" id="PF00653">
    <property type="entry name" value="BIR"/>
    <property type="match status" value="2"/>
</dbReference>
<dbReference type="EMBL" id="AY229987">
    <property type="protein sequence ID" value="AAQ21701.1"/>
    <property type="molecule type" value="Genomic_DNA"/>
</dbReference>
<evidence type="ECO:0000313" key="1">
    <source>
        <dbReference type="EMBL" id="AAQ21701.1"/>
    </source>
</evidence>
<accession>Q7T5I7</accession>
<dbReference type="GeneID" id="1725013"/>